<accession>A0A286TV47</accession>
<comment type="caution">
    <text evidence="2">The sequence shown here is derived from an EMBL/GenBank/DDBJ whole genome shotgun (WGS) entry which is preliminary data.</text>
</comment>
<dbReference type="AlphaFoldDB" id="A0A286TV47"/>
<evidence type="ECO:0000313" key="2">
    <source>
        <dbReference type="EMBL" id="GAX59777.1"/>
    </source>
</evidence>
<evidence type="ECO:0000256" key="1">
    <source>
        <dbReference type="SAM" id="Phobius"/>
    </source>
</evidence>
<keyword evidence="3" id="KW-1185">Reference proteome</keyword>
<keyword evidence="1" id="KW-1133">Transmembrane helix</keyword>
<gene>
    <name evidence="2" type="ORF">SCALIN_C04_0265</name>
</gene>
<feature type="transmembrane region" description="Helical" evidence="1">
    <location>
        <begin position="225"/>
        <end position="243"/>
    </location>
</feature>
<keyword evidence="1" id="KW-0812">Transmembrane</keyword>
<dbReference type="EMBL" id="BAOS01000004">
    <property type="protein sequence ID" value="GAX59777.1"/>
    <property type="molecule type" value="Genomic_DNA"/>
</dbReference>
<protein>
    <submittedName>
        <fullName evidence="2">ATPase</fullName>
    </submittedName>
</protein>
<dbReference type="Proteomes" id="UP000218542">
    <property type="component" value="Unassembled WGS sequence"/>
</dbReference>
<sequence>MKKYYSSFVILILLVGVILIGKAQNANASFVLTLDDLGTIGIDVIIVDDVDGVIGTLTSVGVSNTADASLGDGLISYTGAAGSFAVNFTAGASKPVIGPQQIDLVDLSITGAAGSLVLGLTDTGFIGSGIPSSITDAIGGTTVGTVLASGHYDPANVEFGLGAIPASLGPFVAPTQGTVEPFSGSASAAVAAHAGLFSLTKFVTITHTTGGATSFNNSLSVPEPGLALLLGISLVGLVGVGATRRFKGAKKE</sequence>
<keyword evidence="1" id="KW-0472">Membrane</keyword>
<evidence type="ECO:0000313" key="3">
    <source>
        <dbReference type="Proteomes" id="UP000218542"/>
    </source>
</evidence>
<reference evidence="3" key="1">
    <citation type="journal article" date="2017" name="Environ. Microbiol. Rep.">
        <title>Genetic Diversity of Marine Anaerobic Ammonium-Oxidizing Bacteria as Revealed by Genomic and Proteomic Analyses of 'Candidatus Scalindua japonica'.</title>
        <authorList>
            <person name="Oshiki M."/>
            <person name="Mizuto K."/>
            <person name="Kimura Z."/>
            <person name="Kindaichi T."/>
            <person name="Satoh H."/>
            <person name="Okabe S."/>
        </authorList>
    </citation>
    <scope>NUCLEOTIDE SEQUENCE [LARGE SCALE GENOMIC DNA]</scope>
    <source>
        <strain evidence="3">husup-a2</strain>
    </source>
</reference>
<proteinExistence type="predicted"/>
<name>A0A286TV47_9BACT</name>
<organism evidence="2 3">
    <name type="scientific">Candidatus Scalindua japonica</name>
    <dbReference type="NCBI Taxonomy" id="1284222"/>
    <lineage>
        <taxon>Bacteria</taxon>
        <taxon>Pseudomonadati</taxon>
        <taxon>Planctomycetota</taxon>
        <taxon>Candidatus Brocadiia</taxon>
        <taxon>Candidatus Brocadiales</taxon>
        <taxon>Candidatus Scalinduaceae</taxon>
        <taxon>Candidatus Scalindua</taxon>
    </lineage>
</organism>